<accession>A0A498NGD3</accession>
<dbReference type="AlphaFoldDB" id="A0A498NGD3"/>
<feature type="binding site" evidence="10">
    <location>
        <position position="462"/>
    </location>
    <ligand>
        <name>ATP</name>
        <dbReference type="ChEBI" id="CHEBI:30616"/>
    </ligand>
</feature>
<proteinExistence type="inferred from homology"/>
<comment type="similarity">
    <text evidence="1">Belongs to the protein kinase superfamily. CAMK Ser/Thr protein kinase family. PIM subfamily.</text>
</comment>
<keyword evidence="5 10" id="KW-0547">Nucleotide-binding</keyword>
<dbReference type="InterPro" id="IPR051138">
    <property type="entry name" value="PIM_Ser/Thr_kinase"/>
</dbReference>
<dbReference type="GO" id="GO:0004674">
    <property type="term" value="F:protein serine/threonine kinase activity"/>
    <property type="evidence" value="ECO:0007669"/>
    <property type="project" value="UniProtKB-KW"/>
</dbReference>
<feature type="compositionally biased region" description="Low complexity" evidence="11">
    <location>
        <begin position="668"/>
        <end position="680"/>
    </location>
</feature>
<dbReference type="GO" id="GO:0043066">
    <property type="term" value="P:negative regulation of apoptotic process"/>
    <property type="evidence" value="ECO:0007669"/>
    <property type="project" value="TreeGrafter"/>
</dbReference>
<evidence type="ECO:0000256" key="2">
    <source>
        <dbReference type="ARBA" id="ARBA00012513"/>
    </source>
</evidence>
<dbReference type="SMART" id="SM00220">
    <property type="entry name" value="S_TKc"/>
    <property type="match status" value="3"/>
</dbReference>
<reference evidence="14 15" key="1">
    <citation type="submission" date="2018-03" db="EMBL/GenBank/DDBJ databases">
        <title>Draft genome sequence of Rohu Carp (Labeo rohita).</title>
        <authorList>
            <person name="Das P."/>
            <person name="Kushwaha B."/>
            <person name="Joshi C.G."/>
            <person name="Kumar D."/>
            <person name="Nagpure N.S."/>
            <person name="Sahoo L."/>
            <person name="Das S.P."/>
            <person name="Bit A."/>
            <person name="Patnaik S."/>
            <person name="Meher P.K."/>
            <person name="Jayasankar P."/>
            <person name="Koringa P.G."/>
            <person name="Patel N.V."/>
            <person name="Hinsu A.T."/>
            <person name="Kumar R."/>
            <person name="Pandey M."/>
            <person name="Agarwal S."/>
            <person name="Srivastava S."/>
            <person name="Singh M."/>
            <person name="Iquebal M.A."/>
            <person name="Jaiswal S."/>
            <person name="Angadi U.B."/>
            <person name="Kumar N."/>
            <person name="Raza M."/>
            <person name="Shah T.M."/>
            <person name="Rai A."/>
            <person name="Jena J.K."/>
        </authorList>
    </citation>
    <scope>NUCLEOTIDE SEQUENCE [LARGE SCALE GENOMIC DNA]</scope>
    <source>
        <strain evidence="14">DASCIFA01</strain>
        <tissue evidence="14">Testis</tissue>
    </source>
</reference>
<keyword evidence="6 14" id="KW-0418">Kinase</keyword>
<evidence type="ECO:0000313" key="15">
    <source>
        <dbReference type="Proteomes" id="UP000290572"/>
    </source>
</evidence>
<evidence type="ECO:0000256" key="9">
    <source>
        <dbReference type="ARBA" id="ARBA00048679"/>
    </source>
</evidence>
<evidence type="ECO:0000313" key="14">
    <source>
        <dbReference type="EMBL" id="RXN30891.1"/>
    </source>
</evidence>
<keyword evidence="15" id="KW-1185">Reference proteome</keyword>
<feature type="compositionally biased region" description="Basic and acidic residues" evidence="11">
    <location>
        <begin position="689"/>
        <end position="700"/>
    </location>
</feature>
<keyword evidence="7 10" id="KW-0067">ATP-binding</keyword>
<feature type="binding site" evidence="10">
    <location>
        <position position="794"/>
    </location>
    <ligand>
        <name>ATP</name>
        <dbReference type="ChEBI" id="CHEBI:30616"/>
    </ligand>
</feature>
<evidence type="ECO:0000256" key="5">
    <source>
        <dbReference type="ARBA" id="ARBA00022741"/>
    </source>
</evidence>
<dbReference type="Gene3D" id="1.10.510.10">
    <property type="entry name" value="Transferase(Phosphotransferase) domain 1"/>
    <property type="match status" value="3"/>
</dbReference>
<feature type="compositionally biased region" description="Polar residues" evidence="11">
    <location>
        <begin position="1"/>
        <end position="22"/>
    </location>
</feature>
<dbReference type="EC" id="2.7.11.1" evidence="2"/>
<dbReference type="PROSITE" id="PS50011">
    <property type="entry name" value="PROTEIN_KINASE_DOM"/>
    <property type="match status" value="3"/>
</dbReference>
<protein>
    <recommendedName>
        <fullName evidence="2">non-specific serine/threonine protein kinase</fullName>
        <ecNumber evidence="2">2.7.11.1</ecNumber>
    </recommendedName>
</protein>
<feature type="region of interest" description="Disordered" evidence="11">
    <location>
        <begin position="321"/>
        <end position="434"/>
    </location>
</feature>
<evidence type="ECO:0000256" key="8">
    <source>
        <dbReference type="ARBA" id="ARBA00047899"/>
    </source>
</evidence>
<feature type="domain" description="Protein kinase" evidence="13">
    <location>
        <begin position="765"/>
        <end position="1030"/>
    </location>
</feature>
<feature type="region of interest" description="Disordered" evidence="11">
    <location>
        <begin position="1"/>
        <end position="102"/>
    </location>
</feature>
<dbReference type="InterPro" id="IPR017441">
    <property type="entry name" value="Protein_kinase_ATP_BS"/>
</dbReference>
<evidence type="ECO:0000256" key="6">
    <source>
        <dbReference type="ARBA" id="ARBA00022777"/>
    </source>
</evidence>
<dbReference type="InterPro" id="IPR008271">
    <property type="entry name" value="Ser/Thr_kinase_AS"/>
</dbReference>
<keyword evidence="12" id="KW-0812">Transmembrane</keyword>
<feature type="domain" description="Protein kinase" evidence="13">
    <location>
        <begin position="433"/>
        <end position="703"/>
    </location>
</feature>
<dbReference type="EMBL" id="QBIY01011541">
    <property type="protein sequence ID" value="RXN30891.1"/>
    <property type="molecule type" value="Genomic_DNA"/>
</dbReference>
<dbReference type="PROSITE" id="PS00108">
    <property type="entry name" value="PROTEIN_KINASE_ST"/>
    <property type="match status" value="3"/>
</dbReference>
<dbReference type="GO" id="GO:0007346">
    <property type="term" value="P:regulation of mitotic cell cycle"/>
    <property type="evidence" value="ECO:0007669"/>
    <property type="project" value="TreeGrafter"/>
</dbReference>
<dbReference type="GO" id="GO:0005524">
    <property type="term" value="F:ATP binding"/>
    <property type="evidence" value="ECO:0007669"/>
    <property type="project" value="UniProtKB-UniRule"/>
</dbReference>
<feature type="compositionally biased region" description="Basic and acidic residues" evidence="11">
    <location>
        <begin position="25"/>
        <end position="36"/>
    </location>
</feature>
<sequence length="1031" mass="115236">MSERPTSGRSRSRSAAFTQTAGQEDGTRGSGDRDQDPLPNPNQPPSQELPGYIAPLPSDLAVSVSTDQPQRKRKRQNGSQEDEGPSTSYKRPAKRSRREVYAKGPLLGRGGFGSVHAGIRRSDGLPVAIKYVSKGRTPETLKVEGHGRLPLEVALMTLVNSAPACPNVLQLLEWFDHRRRYTMILERPVPCQDLQSFCEENGYLDESLAKKVLLQLISALRHCESRGVLHRDVKPENLLISTESHDIKLLDFGCGDLLKDSAYKYFAGTLEYAPPEWFRQRRYHAGPATVWSVGVTLFNILCGCFPFRGARRVTSKSRLHFPRELSTGKRQKSRPDPASGRSRSRSAAFTQTAGQEDGTRGSGDRDQDPLPNPNQPPSQELPGYIAPLPSDLAVSVSTDQPQRKRKRQNGSQEDEGPSTSYKRPAKRSRREVYAKGPLLGRGGFGSVHAGLRRSDGLPVAIKYVSKGRPPETLKVEGHGRLPLEVALMTLVNSAPACPNVLQLLEWFDHRRRYTMILERPVPCQDLQSFCEENGYLDESLAKKVLLQLISALRHCESRGVLHRDVKPENLLISTESHDIKLLDFGCGDLLKDSAYKYFAGTLEYAPPEWFRQRRYHAGPATVWSVGVTLFNILCGCFPFRGARRVTSKSRLHFPRELSTGKRQKSRPDPASGRSRSRSAAFTQTAGQEDGTRGSGDRDQDPLPNPNQPPSQELPGYIAPLPSDLAVSVSTDQPQRKRKRQNGSQEDEGPSTSYKRPAKRSRREVYAKGPLLGRGGFGSVHAGIRRSDGLPVAIKYVSKGRTPETLKVEGHGRLPLEVALMTLVNSAPACPNVLQLLEWFDHRRRYTMILERPVPCQDLQSFCEENGYLDESLAKKVLLQLISALRHCESRGVLHRDVKPENLLISTESHDIKLLDFGCGDLLKDSAYKYFAGTLEYAPPEWFRQRRYHAGPATVWSVGVTLFNILCGCFPFRGARRVTSKSRLHFPRELSTGKRQKSRPDPECRQLIRWCLSASASDRPSLDDIESHPWLH</sequence>
<keyword evidence="12" id="KW-1133">Transmembrane helix</keyword>
<comment type="caution">
    <text evidence="14">The sequence shown here is derived from an EMBL/GenBank/DDBJ whole genome shotgun (WGS) entry which is preliminary data.</text>
</comment>
<keyword evidence="3" id="KW-0723">Serine/threonine-protein kinase</keyword>
<dbReference type="PANTHER" id="PTHR22984">
    <property type="entry name" value="SERINE/THREONINE-PROTEIN KINASE PIM"/>
    <property type="match status" value="1"/>
</dbReference>
<evidence type="ECO:0000256" key="7">
    <source>
        <dbReference type="ARBA" id="ARBA00022840"/>
    </source>
</evidence>
<dbReference type="Pfam" id="PF00069">
    <property type="entry name" value="Pkinase"/>
    <property type="match status" value="3"/>
</dbReference>
<dbReference type="Gene3D" id="3.30.200.20">
    <property type="entry name" value="Phosphorylase Kinase, domain 1"/>
    <property type="match status" value="3"/>
</dbReference>
<keyword evidence="4" id="KW-0808">Transferase</keyword>
<feature type="binding site" evidence="10">
    <location>
        <position position="130"/>
    </location>
    <ligand>
        <name>ATP</name>
        <dbReference type="ChEBI" id="CHEBI:30616"/>
    </ligand>
</feature>
<evidence type="ECO:0000256" key="3">
    <source>
        <dbReference type="ARBA" id="ARBA00022527"/>
    </source>
</evidence>
<feature type="compositionally biased region" description="Low complexity" evidence="11">
    <location>
        <begin position="336"/>
        <end position="348"/>
    </location>
</feature>
<evidence type="ECO:0000256" key="4">
    <source>
        <dbReference type="ARBA" id="ARBA00022679"/>
    </source>
</evidence>
<dbReference type="InterPro" id="IPR011009">
    <property type="entry name" value="Kinase-like_dom_sf"/>
</dbReference>
<dbReference type="InterPro" id="IPR000719">
    <property type="entry name" value="Prot_kinase_dom"/>
</dbReference>
<dbReference type="GO" id="GO:0005737">
    <property type="term" value="C:cytoplasm"/>
    <property type="evidence" value="ECO:0007669"/>
    <property type="project" value="TreeGrafter"/>
</dbReference>
<comment type="catalytic activity">
    <reaction evidence="8">
        <text>L-threonyl-[protein] + ATP = O-phospho-L-threonyl-[protein] + ADP + H(+)</text>
        <dbReference type="Rhea" id="RHEA:46608"/>
        <dbReference type="Rhea" id="RHEA-COMP:11060"/>
        <dbReference type="Rhea" id="RHEA-COMP:11605"/>
        <dbReference type="ChEBI" id="CHEBI:15378"/>
        <dbReference type="ChEBI" id="CHEBI:30013"/>
        <dbReference type="ChEBI" id="CHEBI:30616"/>
        <dbReference type="ChEBI" id="CHEBI:61977"/>
        <dbReference type="ChEBI" id="CHEBI:456216"/>
        <dbReference type="EC" id="2.7.11.1"/>
    </reaction>
</comment>
<evidence type="ECO:0000256" key="10">
    <source>
        <dbReference type="PROSITE-ProRule" id="PRU10141"/>
    </source>
</evidence>
<dbReference type="Proteomes" id="UP000290572">
    <property type="component" value="Unassembled WGS sequence"/>
</dbReference>
<feature type="domain" description="Protein kinase" evidence="13">
    <location>
        <begin position="101"/>
        <end position="371"/>
    </location>
</feature>
<gene>
    <name evidence="14" type="ORF">ROHU_017399</name>
</gene>
<dbReference type="SUPFAM" id="SSF56112">
    <property type="entry name" value="Protein kinase-like (PK-like)"/>
    <property type="match status" value="3"/>
</dbReference>
<feature type="compositionally biased region" description="Basic and acidic residues" evidence="11">
    <location>
        <begin position="357"/>
        <end position="368"/>
    </location>
</feature>
<evidence type="ECO:0000259" key="13">
    <source>
        <dbReference type="PROSITE" id="PS50011"/>
    </source>
</evidence>
<evidence type="ECO:0000256" key="12">
    <source>
        <dbReference type="SAM" id="Phobius"/>
    </source>
</evidence>
<keyword evidence="12" id="KW-0472">Membrane</keyword>
<feature type="transmembrane region" description="Helical" evidence="12">
    <location>
        <begin position="952"/>
        <end position="971"/>
    </location>
</feature>
<comment type="catalytic activity">
    <reaction evidence="9">
        <text>L-seryl-[protein] + ATP = O-phospho-L-seryl-[protein] + ADP + H(+)</text>
        <dbReference type="Rhea" id="RHEA:17989"/>
        <dbReference type="Rhea" id="RHEA-COMP:9863"/>
        <dbReference type="Rhea" id="RHEA-COMP:11604"/>
        <dbReference type="ChEBI" id="CHEBI:15378"/>
        <dbReference type="ChEBI" id="CHEBI:29999"/>
        <dbReference type="ChEBI" id="CHEBI:30616"/>
        <dbReference type="ChEBI" id="CHEBI:83421"/>
        <dbReference type="ChEBI" id="CHEBI:456216"/>
        <dbReference type="EC" id="2.7.11.1"/>
    </reaction>
</comment>
<dbReference type="STRING" id="84645.A0A498NGD3"/>
<evidence type="ECO:0000256" key="11">
    <source>
        <dbReference type="SAM" id="MobiDB-lite"/>
    </source>
</evidence>
<name>A0A498NGD3_LABRO</name>
<organism evidence="14 15">
    <name type="scientific">Labeo rohita</name>
    <name type="common">Indian major carp</name>
    <name type="synonym">Cyprinus rohita</name>
    <dbReference type="NCBI Taxonomy" id="84645"/>
    <lineage>
        <taxon>Eukaryota</taxon>
        <taxon>Metazoa</taxon>
        <taxon>Chordata</taxon>
        <taxon>Craniata</taxon>
        <taxon>Vertebrata</taxon>
        <taxon>Euteleostomi</taxon>
        <taxon>Actinopterygii</taxon>
        <taxon>Neopterygii</taxon>
        <taxon>Teleostei</taxon>
        <taxon>Ostariophysi</taxon>
        <taxon>Cypriniformes</taxon>
        <taxon>Cyprinidae</taxon>
        <taxon>Labeoninae</taxon>
        <taxon>Labeonini</taxon>
        <taxon>Labeo</taxon>
    </lineage>
</organism>
<feature type="region of interest" description="Disordered" evidence="11">
    <location>
        <begin position="653"/>
        <end position="766"/>
    </location>
</feature>
<dbReference type="FunFam" id="1.10.510.10:FF:000637">
    <property type="entry name" value="Pim proto-oncogene, serine/threonine kinase,-related 64"/>
    <property type="match status" value="1"/>
</dbReference>
<evidence type="ECO:0000256" key="1">
    <source>
        <dbReference type="ARBA" id="ARBA00005505"/>
    </source>
</evidence>
<dbReference type="PROSITE" id="PS00107">
    <property type="entry name" value="PROTEIN_KINASE_ATP"/>
    <property type="match status" value="3"/>
</dbReference>
<dbReference type="FunFam" id="3.30.200.20:FF:000417">
    <property type="entry name" value="Pim proto-oncogene, serine/threonine kinase,-related 64"/>
    <property type="match status" value="3"/>
</dbReference>
<dbReference type="PANTHER" id="PTHR22984:SF11">
    <property type="entry name" value="AURORA KINASE-RELATED"/>
    <property type="match status" value="1"/>
</dbReference>